<dbReference type="InterPro" id="IPR016537">
    <property type="entry name" value="UCP008159_ABC"/>
</dbReference>
<comment type="caution">
    <text evidence="2">The sequence shown here is derived from an EMBL/GenBank/DDBJ whole genome shotgun (WGS) entry which is preliminary data.</text>
</comment>
<reference evidence="2 3" key="1">
    <citation type="journal article" date="2015" name="Antonie Van Leeuwenhoek">
        <title>Oricola cellulosilytica gen. nov., sp. nov., a cellulose-degrading bacterium of the family Phyllobacteriaceae isolated from surface seashore water, and emended descriptions of Mesorhizobium loti and Phyllobacterium myrsinacearum.</title>
        <authorList>
            <person name="Hameed A."/>
            <person name="Shahina M."/>
            <person name="Lai W.A."/>
            <person name="Lin S.Y."/>
            <person name="Young L.S."/>
            <person name="Liu Y.C."/>
            <person name="Hsu Y.H."/>
            <person name="Young C.C."/>
        </authorList>
    </citation>
    <scope>NUCLEOTIDE SEQUENCE [LARGE SCALE GENOMIC DNA]</scope>
    <source>
        <strain evidence="2 3">KCTC 52183</strain>
    </source>
</reference>
<sequence length="218" mass="23795">MNVRRSAIIAALCASGVLLPQGAARAHPHVFAEARLEVTIKPDGTVDRLRHVWRFDELFSSTVMLEFDANSDLLLDDAERETVAGVVTGSIAEFGYFQRIEVSGNEVGVAPVDDLKVLFEDGQMIIFFTAVPAETVAIADEPSFGVFDPTFYTAIEFLDEKEMVLEGAPANCGHEMVIPDPDEAIAQNQDKLTEAFFNDPGGNDMSKLFATRMDVSCS</sequence>
<dbReference type="AlphaFoldDB" id="A0A4R0P7A1"/>
<evidence type="ECO:0000256" key="1">
    <source>
        <dbReference type="SAM" id="SignalP"/>
    </source>
</evidence>
<feature type="chain" id="PRO_5020384063" evidence="1">
    <location>
        <begin position="27"/>
        <end position="218"/>
    </location>
</feature>
<organism evidence="2 3">
    <name type="scientific">Oricola cellulosilytica</name>
    <dbReference type="NCBI Taxonomy" id="1429082"/>
    <lineage>
        <taxon>Bacteria</taxon>
        <taxon>Pseudomonadati</taxon>
        <taxon>Pseudomonadota</taxon>
        <taxon>Alphaproteobacteria</taxon>
        <taxon>Hyphomicrobiales</taxon>
        <taxon>Ahrensiaceae</taxon>
        <taxon>Oricola</taxon>
    </lineage>
</organism>
<feature type="signal peptide" evidence="1">
    <location>
        <begin position="1"/>
        <end position="26"/>
    </location>
</feature>
<evidence type="ECO:0000313" key="2">
    <source>
        <dbReference type="EMBL" id="TCD11365.1"/>
    </source>
</evidence>
<keyword evidence="1" id="KW-0732">Signal</keyword>
<name>A0A4R0P7A1_9HYPH</name>
<proteinExistence type="predicted"/>
<gene>
    <name evidence="2" type="ORF">E0D97_16800</name>
</gene>
<accession>A0A4R0P7A1</accession>
<protein>
    <submittedName>
        <fullName evidence="2">DUF1007 family protein</fullName>
    </submittedName>
</protein>
<dbReference type="Pfam" id="PF06226">
    <property type="entry name" value="DUF1007"/>
    <property type="match status" value="1"/>
</dbReference>
<keyword evidence="3" id="KW-1185">Reference proteome</keyword>
<dbReference type="PIRSF" id="PIRSF008159">
    <property type="entry name" value="UCP008159_ABC"/>
    <property type="match status" value="1"/>
</dbReference>
<dbReference type="Proteomes" id="UP000291301">
    <property type="component" value="Unassembled WGS sequence"/>
</dbReference>
<dbReference type="OrthoDB" id="1679673at2"/>
<dbReference type="InterPro" id="IPR010412">
    <property type="entry name" value="DUF1007"/>
</dbReference>
<dbReference type="EMBL" id="SJST01000009">
    <property type="protein sequence ID" value="TCD11365.1"/>
    <property type="molecule type" value="Genomic_DNA"/>
</dbReference>
<evidence type="ECO:0000313" key="3">
    <source>
        <dbReference type="Proteomes" id="UP000291301"/>
    </source>
</evidence>